<dbReference type="OrthoDB" id="9802649at2"/>
<evidence type="ECO:0000313" key="2">
    <source>
        <dbReference type="EMBL" id="RIY33664.1"/>
    </source>
</evidence>
<accession>A0A3A1YBS8</accession>
<evidence type="ECO:0000313" key="3">
    <source>
        <dbReference type="Proteomes" id="UP000266258"/>
    </source>
</evidence>
<comment type="caution">
    <text evidence="2">The sequence shown here is derived from an EMBL/GenBank/DDBJ whole genome shotgun (WGS) entry which is preliminary data.</text>
</comment>
<dbReference type="EMBL" id="NRJH01000012">
    <property type="protein sequence ID" value="RIY33664.1"/>
    <property type="molecule type" value="Genomic_DNA"/>
</dbReference>
<dbReference type="Proteomes" id="UP000266258">
    <property type="component" value="Unassembled WGS sequence"/>
</dbReference>
<feature type="domain" description="Glycosyltransferase 2-like" evidence="1">
    <location>
        <begin position="227"/>
        <end position="349"/>
    </location>
</feature>
<name>A0A3A1YBS8_9GAMM</name>
<dbReference type="InterPro" id="IPR001173">
    <property type="entry name" value="Glyco_trans_2-like"/>
</dbReference>
<dbReference type="CDD" id="cd00761">
    <property type="entry name" value="Glyco_tranf_GTA_type"/>
    <property type="match status" value="1"/>
</dbReference>
<dbReference type="SUPFAM" id="SSF53448">
    <property type="entry name" value="Nucleotide-diphospho-sugar transferases"/>
    <property type="match status" value="1"/>
</dbReference>
<gene>
    <name evidence="2" type="ORF">CJP74_01365</name>
</gene>
<proteinExistence type="predicted"/>
<dbReference type="AlphaFoldDB" id="A0A3A1YBS8"/>
<reference evidence="2 3" key="1">
    <citation type="submission" date="2017-08" db="EMBL/GenBank/DDBJ databases">
        <title>Reclassification of Bisgaard taxon 37 and 44.</title>
        <authorList>
            <person name="Christensen H."/>
        </authorList>
    </citation>
    <scope>NUCLEOTIDE SEQUENCE [LARGE SCALE GENOMIC DNA]</scope>
    <source>
        <strain evidence="2 3">B96_4</strain>
    </source>
</reference>
<organism evidence="2 3">
    <name type="scientific">Psittacicella melopsittaci</name>
    <dbReference type="NCBI Taxonomy" id="2028576"/>
    <lineage>
        <taxon>Bacteria</taxon>
        <taxon>Pseudomonadati</taxon>
        <taxon>Pseudomonadota</taxon>
        <taxon>Gammaproteobacteria</taxon>
        <taxon>Pasteurellales</taxon>
        <taxon>Psittacicellaceae</taxon>
        <taxon>Psittacicella</taxon>
    </lineage>
</organism>
<dbReference type="Pfam" id="PF00535">
    <property type="entry name" value="Glycos_transf_2"/>
    <property type="match status" value="1"/>
</dbReference>
<dbReference type="RefSeq" id="WP_119496486.1">
    <property type="nucleotide sequence ID" value="NZ_NRJH01000012.1"/>
</dbReference>
<protein>
    <recommendedName>
        <fullName evidence="1">Glycosyltransferase 2-like domain-containing protein</fullName>
    </recommendedName>
</protein>
<keyword evidence="3" id="KW-1185">Reference proteome</keyword>
<dbReference type="PANTHER" id="PTHR43685">
    <property type="entry name" value="GLYCOSYLTRANSFERASE"/>
    <property type="match status" value="1"/>
</dbReference>
<dbReference type="InterPro" id="IPR050834">
    <property type="entry name" value="Glycosyltransf_2"/>
</dbReference>
<sequence>MQWPWSTKFAHLYKANNYLAVRQEKFPRWGKKEQLYYILCLAASGYKQAALHYAHWLGKRVSSRKFILEALPLLAVHLPASALSWYNLHYALVKKHYNSNWLLPLAGAASAVGNLSMLKHLLVCLEQRDIRFTRKQQENLYFLEANYRTWLAEAVEDYVPRKVEHILKQEEPEVKKPRKVSYAYQALCHLWQSQGLASIPRSCPDLTFNLSQLESYTPSQVSGPLVSIIVTCYNAEQTLLLAVNSLREQTYQNLEIIVIDDASTQDIKSLINPVCQADARVRYVRLPANIGTFGAKNLALKLTNGQFVTTHDADDWAHPEKIARQVQPLLEHPELIATTSRWLKLDQEGIFTARLVYPLIRLNPASPLWRKELVLSKLGGWDWVRTGADSEFLARLKRAFGEKAVLNLQQVLVLGNELATSLMHDPKTGYSSLMGSAQRLTYLYAWQSFLTTARPEQLYYEPNYRAFAVPQALEINTANLAQDQEFITQL</sequence>
<dbReference type="Gene3D" id="3.90.550.10">
    <property type="entry name" value="Spore Coat Polysaccharide Biosynthesis Protein SpsA, Chain A"/>
    <property type="match status" value="1"/>
</dbReference>
<dbReference type="PANTHER" id="PTHR43685:SF2">
    <property type="entry name" value="GLYCOSYLTRANSFERASE 2-LIKE DOMAIN-CONTAINING PROTEIN"/>
    <property type="match status" value="1"/>
</dbReference>
<dbReference type="InterPro" id="IPR029044">
    <property type="entry name" value="Nucleotide-diphossugar_trans"/>
</dbReference>
<evidence type="ECO:0000259" key="1">
    <source>
        <dbReference type="Pfam" id="PF00535"/>
    </source>
</evidence>